<dbReference type="VEuPathDB" id="FungiDB:YALI1_E28504g"/>
<dbReference type="Proteomes" id="UP000182444">
    <property type="component" value="Chromosome 1E"/>
</dbReference>
<sequence>MGMFQSPDSVGANQPHHRGSEVAPIVSSALDCSLPTIIIRRVCRTHLGYYLAVLLRRGLTCETRAVSEIAAVTFHHHARFSPKIQPQTAAVDHCPIS</sequence>
<dbReference type="RefSeq" id="XP_068139218.1">
    <property type="nucleotide sequence ID" value="XM_068283117.1"/>
</dbReference>
<evidence type="ECO:0000313" key="2">
    <source>
        <dbReference type="Proteomes" id="UP000182444"/>
    </source>
</evidence>
<dbReference type="EMBL" id="CP017557">
    <property type="protein sequence ID" value="AOW05887.1"/>
    <property type="molecule type" value="Genomic_DNA"/>
</dbReference>
<protein>
    <submittedName>
        <fullName evidence="1">Uncharacterized protein</fullName>
    </submittedName>
</protein>
<dbReference type="GeneID" id="94583718"/>
<name>A0A1D8NJS6_YARLL</name>
<dbReference type="AlphaFoldDB" id="A0A1D8NJS6"/>
<proteinExistence type="predicted"/>
<organism evidence="1 2">
    <name type="scientific">Yarrowia lipolytica</name>
    <name type="common">Candida lipolytica</name>
    <dbReference type="NCBI Taxonomy" id="4952"/>
    <lineage>
        <taxon>Eukaryota</taxon>
        <taxon>Fungi</taxon>
        <taxon>Dikarya</taxon>
        <taxon>Ascomycota</taxon>
        <taxon>Saccharomycotina</taxon>
        <taxon>Dipodascomycetes</taxon>
        <taxon>Dipodascales</taxon>
        <taxon>Dipodascales incertae sedis</taxon>
        <taxon>Yarrowia</taxon>
    </lineage>
</organism>
<reference evidence="1 2" key="1">
    <citation type="journal article" date="2016" name="PLoS ONE">
        <title>Sequence Assembly of Yarrowia lipolytica Strain W29/CLIB89 Shows Transposable Element Diversity.</title>
        <authorList>
            <person name="Magnan C."/>
            <person name="Yu J."/>
            <person name="Chang I."/>
            <person name="Jahn E."/>
            <person name="Kanomata Y."/>
            <person name="Wu J."/>
            <person name="Zeller M."/>
            <person name="Oakes M."/>
            <person name="Baldi P."/>
            <person name="Sandmeyer S."/>
        </authorList>
    </citation>
    <scope>NUCLEOTIDE SEQUENCE [LARGE SCALE GENOMIC DNA]</scope>
    <source>
        <strain evidence="2">CLIB89(W29)</strain>
    </source>
</reference>
<accession>A0A1D8NJS6</accession>
<gene>
    <name evidence="1" type="ORF">YALI1_E28504g</name>
</gene>
<evidence type="ECO:0000313" key="1">
    <source>
        <dbReference type="EMBL" id="AOW05887.1"/>
    </source>
</evidence>